<dbReference type="GO" id="GO:0050660">
    <property type="term" value="F:flavin adenine dinucleotide binding"/>
    <property type="evidence" value="ECO:0007669"/>
    <property type="project" value="InterPro"/>
</dbReference>
<keyword evidence="4 5" id="KW-0274">FAD</keyword>
<evidence type="ECO:0000256" key="4">
    <source>
        <dbReference type="ARBA" id="ARBA00022827"/>
    </source>
</evidence>
<evidence type="ECO:0000256" key="5">
    <source>
        <dbReference type="PIRSR" id="PIRSR000137-2"/>
    </source>
</evidence>
<dbReference type="OrthoDB" id="269227at2759"/>
<keyword evidence="3" id="KW-0285">Flavoprotein</keyword>
<dbReference type="Gene3D" id="3.30.560.10">
    <property type="entry name" value="Glucose Oxidase, domain 3"/>
    <property type="match status" value="2"/>
</dbReference>
<reference evidence="8 9" key="1">
    <citation type="journal article" date="2016" name="Genome Biol. Evol.">
        <title>Gene Family Evolution Reflects Adaptation to Soil Environmental Stressors in the Genome of the Collembolan Orchesella cincta.</title>
        <authorList>
            <person name="Faddeeva-Vakhrusheva A."/>
            <person name="Derks M.F."/>
            <person name="Anvar S.Y."/>
            <person name="Agamennone V."/>
            <person name="Suring W."/>
            <person name="Smit S."/>
            <person name="van Straalen N.M."/>
            <person name="Roelofs D."/>
        </authorList>
    </citation>
    <scope>NUCLEOTIDE SEQUENCE [LARGE SCALE GENOMIC DNA]</scope>
    <source>
        <tissue evidence="8">Mixed pool</tissue>
    </source>
</reference>
<dbReference type="STRING" id="48709.A0A1D2MIT8"/>
<dbReference type="InterPro" id="IPR000172">
    <property type="entry name" value="GMC_OxRdtase_N"/>
</dbReference>
<dbReference type="InterPro" id="IPR012132">
    <property type="entry name" value="GMC_OxRdtase"/>
</dbReference>
<dbReference type="SUPFAM" id="SSF51905">
    <property type="entry name" value="FAD/NAD(P)-binding domain"/>
    <property type="match status" value="1"/>
</dbReference>
<keyword evidence="6" id="KW-0472">Membrane</keyword>
<comment type="similarity">
    <text evidence="2">Belongs to the GMC oxidoreductase family.</text>
</comment>
<keyword evidence="6" id="KW-0812">Transmembrane</keyword>
<keyword evidence="6" id="KW-1133">Transmembrane helix</keyword>
<evidence type="ECO:0000313" key="8">
    <source>
        <dbReference type="EMBL" id="ODM92831.1"/>
    </source>
</evidence>
<evidence type="ECO:0000256" key="1">
    <source>
        <dbReference type="ARBA" id="ARBA00001974"/>
    </source>
</evidence>
<dbReference type="EMBL" id="LJIJ01001137">
    <property type="protein sequence ID" value="ODM92831.1"/>
    <property type="molecule type" value="Genomic_DNA"/>
</dbReference>
<evidence type="ECO:0000259" key="7">
    <source>
        <dbReference type="Pfam" id="PF00732"/>
    </source>
</evidence>
<dbReference type="Proteomes" id="UP000094527">
    <property type="component" value="Unassembled WGS sequence"/>
</dbReference>
<accession>A0A1D2MIT8</accession>
<feature type="binding site" evidence="5">
    <location>
        <position position="135"/>
    </location>
    <ligand>
        <name>FAD</name>
        <dbReference type="ChEBI" id="CHEBI:57692"/>
    </ligand>
</feature>
<comment type="caution">
    <text evidence="8">The sequence shown here is derived from an EMBL/GenBank/DDBJ whole genome shotgun (WGS) entry which is preliminary data.</text>
</comment>
<evidence type="ECO:0000256" key="3">
    <source>
        <dbReference type="ARBA" id="ARBA00022630"/>
    </source>
</evidence>
<organism evidence="8 9">
    <name type="scientific">Orchesella cincta</name>
    <name type="common">Springtail</name>
    <name type="synonym">Podura cincta</name>
    <dbReference type="NCBI Taxonomy" id="48709"/>
    <lineage>
        <taxon>Eukaryota</taxon>
        <taxon>Metazoa</taxon>
        <taxon>Ecdysozoa</taxon>
        <taxon>Arthropoda</taxon>
        <taxon>Hexapoda</taxon>
        <taxon>Collembola</taxon>
        <taxon>Entomobryomorpha</taxon>
        <taxon>Entomobryoidea</taxon>
        <taxon>Orchesellidae</taxon>
        <taxon>Orchesellinae</taxon>
        <taxon>Orchesella</taxon>
    </lineage>
</organism>
<name>A0A1D2MIT8_ORCCI</name>
<dbReference type="PIRSF" id="PIRSF000137">
    <property type="entry name" value="Alcohol_oxidase"/>
    <property type="match status" value="1"/>
</dbReference>
<keyword evidence="9" id="KW-1185">Reference proteome</keyword>
<dbReference type="PANTHER" id="PTHR11552">
    <property type="entry name" value="GLUCOSE-METHANOL-CHOLINE GMC OXIDOREDUCTASE"/>
    <property type="match status" value="1"/>
</dbReference>
<dbReference type="InterPro" id="IPR036188">
    <property type="entry name" value="FAD/NAD-bd_sf"/>
</dbReference>
<comment type="cofactor">
    <cofactor evidence="1 5">
        <name>FAD</name>
        <dbReference type="ChEBI" id="CHEBI:57692"/>
    </cofactor>
</comment>
<protein>
    <submittedName>
        <fullName evidence="8">Glucose dehydrogenase [FAD, quinone]</fullName>
    </submittedName>
</protein>
<evidence type="ECO:0000313" key="9">
    <source>
        <dbReference type="Proteomes" id="UP000094527"/>
    </source>
</evidence>
<proteinExistence type="inferred from homology"/>
<feature type="binding site" evidence="5">
    <location>
        <position position="267"/>
    </location>
    <ligand>
        <name>FAD</name>
        <dbReference type="ChEBI" id="CHEBI:57692"/>
    </ligand>
</feature>
<dbReference type="Pfam" id="PF00732">
    <property type="entry name" value="GMC_oxred_N"/>
    <property type="match status" value="1"/>
</dbReference>
<evidence type="ECO:0000256" key="2">
    <source>
        <dbReference type="ARBA" id="ARBA00010790"/>
    </source>
</evidence>
<feature type="transmembrane region" description="Helical" evidence="6">
    <location>
        <begin position="20"/>
        <end position="43"/>
    </location>
</feature>
<dbReference type="GO" id="GO:0016614">
    <property type="term" value="F:oxidoreductase activity, acting on CH-OH group of donors"/>
    <property type="evidence" value="ECO:0007669"/>
    <property type="project" value="InterPro"/>
</dbReference>
<dbReference type="Gene3D" id="3.50.50.60">
    <property type="entry name" value="FAD/NAD(P)-binding domain"/>
    <property type="match status" value="2"/>
</dbReference>
<evidence type="ECO:0000256" key="6">
    <source>
        <dbReference type="SAM" id="Phobius"/>
    </source>
</evidence>
<dbReference type="AlphaFoldDB" id="A0A1D2MIT8"/>
<sequence>MALGLFNSLVGKVQYITKPLLPVLWIPLIYVILGSMGLIVNLWTTGDMLNDEQHNKEPTSPETFDFIVVGAGSAGAVVANRLSKKYRVLLLEAGGEPNPLQYIPGFGVFFINYAETDWMYKTQSSWSAGRGLGGTGSINFMIHLRGHRKDFDNWGRITGDQSWSWEGVLPYFKSYEDYEEDGDPRYHGFGGDLRVEQPDYIGMGPEFVRAGQELGYSHCDLNAPFTEGFDILKYPIKDGIRQGTYKAFLEPIRRLRAKLVIRKYAHVNRTWCNKTKPLHPRKLFYPLNREHCQLLMLSGIGPRAHLQDQGIPVLVDLPVGLNLQDHIAAYVGPFFIDKPRALTLERDLTPTAVVQWILGGKGVLSTTGCHASGIISSSFAKARGEGDWPDIQYFLLGFSTFKTFGATIAHSFGLKADEQKRYYEHAIDKESFVVAVSGARPFSRGFIKWRKIARTTSRKLTPVFLTQVIRFVSMIEGIKILLYSLQYTTMLWDHD</sequence>
<dbReference type="PANTHER" id="PTHR11552:SF147">
    <property type="entry name" value="CHOLINE DEHYDROGENASE, MITOCHONDRIAL"/>
    <property type="match status" value="1"/>
</dbReference>
<gene>
    <name evidence="8" type="ORF">Ocin01_13845</name>
</gene>
<feature type="domain" description="Glucose-methanol-choline oxidoreductase N-terminal" evidence="7">
    <location>
        <begin position="64"/>
        <end position="269"/>
    </location>
</feature>